<feature type="compositionally biased region" description="Low complexity" evidence="1">
    <location>
        <begin position="735"/>
        <end position="745"/>
    </location>
</feature>
<evidence type="ECO:0000313" key="3">
    <source>
        <dbReference type="EMBL" id="VCU10337.1"/>
    </source>
</evidence>
<dbReference type="InterPro" id="IPR012337">
    <property type="entry name" value="RNaseH-like_sf"/>
</dbReference>
<feature type="region of interest" description="Disordered" evidence="1">
    <location>
        <begin position="695"/>
        <end position="819"/>
    </location>
</feature>
<feature type="compositionally biased region" description="Basic and acidic residues" evidence="1">
    <location>
        <begin position="791"/>
        <end position="801"/>
    </location>
</feature>
<feature type="compositionally biased region" description="Basic residues" evidence="1">
    <location>
        <begin position="714"/>
        <end position="734"/>
    </location>
</feature>
<dbReference type="Gene3D" id="3.30.420.10">
    <property type="entry name" value="Ribonuclease H-like superfamily/Ribonuclease H"/>
    <property type="match status" value="1"/>
</dbReference>
<feature type="domain" description="Integrase catalytic" evidence="2">
    <location>
        <begin position="278"/>
        <end position="485"/>
    </location>
</feature>
<organism evidence="3 4">
    <name type="scientific">Rhodoplanes serenus</name>
    <dbReference type="NCBI Taxonomy" id="200615"/>
    <lineage>
        <taxon>Bacteria</taxon>
        <taxon>Pseudomonadati</taxon>
        <taxon>Pseudomonadota</taxon>
        <taxon>Alphaproteobacteria</taxon>
        <taxon>Hyphomicrobiales</taxon>
        <taxon>Nitrobacteraceae</taxon>
        <taxon>Rhodoplanes</taxon>
    </lineage>
</organism>
<dbReference type="EMBL" id="UWOC01000167">
    <property type="protein sequence ID" value="VCU10337.1"/>
    <property type="molecule type" value="Genomic_DNA"/>
</dbReference>
<dbReference type="SUPFAM" id="SSF53098">
    <property type="entry name" value="Ribonuclease H-like"/>
    <property type="match status" value="1"/>
</dbReference>
<dbReference type="GO" id="GO:0003676">
    <property type="term" value="F:nucleic acid binding"/>
    <property type="evidence" value="ECO:0007669"/>
    <property type="project" value="InterPro"/>
</dbReference>
<dbReference type="PROSITE" id="PS50994">
    <property type="entry name" value="INTEGRASE"/>
    <property type="match status" value="1"/>
</dbReference>
<dbReference type="InterPro" id="IPR036397">
    <property type="entry name" value="RNaseH_sf"/>
</dbReference>
<dbReference type="OrthoDB" id="5287589at2"/>
<feature type="compositionally biased region" description="Low complexity" evidence="1">
    <location>
        <begin position="695"/>
        <end position="713"/>
    </location>
</feature>
<dbReference type="RefSeq" id="WP_129610406.1">
    <property type="nucleotide sequence ID" value="NZ_UWOC01000167.1"/>
</dbReference>
<dbReference type="InterPro" id="IPR001584">
    <property type="entry name" value="Integrase_cat-core"/>
</dbReference>
<gene>
    <name evidence="3" type="primary">tnsB</name>
    <name evidence="3" type="ORF">RHODGE_RHODGE_03526</name>
</gene>
<dbReference type="Proteomes" id="UP000289200">
    <property type="component" value="Unassembled WGS sequence"/>
</dbReference>
<evidence type="ECO:0000256" key="1">
    <source>
        <dbReference type="SAM" id="MobiDB-lite"/>
    </source>
</evidence>
<keyword evidence="4" id="KW-1185">Reference proteome</keyword>
<evidence type="ECO:0000313" key="4">
    <source>
        <dbReference type="Proteomes" id="UP000289200"/>
    </source>
</evidence>
<name>A0A447CYF4_9BRAD</name>
<proteinExistence type="predicted"/>
<accession>A0A447CYF4</accession>
<dbReference type="AlphaFoldDB" id="A0A447CYF4"/>
<reference evidence="4" key="1">
    <citation type="submission" date="2018-10" db="EMBL/GenBank/DDBJ databases">
        <authorList>
            <person name="Peiro R."/>
            <person name="Begona"/>
            <person name="Cbmso G."/>
            <person name="Lopez M."/>
            <person name="Gonzalez S."/>
            <person name="Sacristan E."/>
            <person name="Castillo E."/>
        </authorList>
    </citation>
    <scope>NUCLEOTIDE SEQUENCE [LARGE SCALE GENOMIC DNA]</scope>
</reference>
<evidence type="ECO:0000259" key="2">
    <source>
        <dbReference type="PROSITE" id="PS50994"/>
    </source>
</evidence>
<comment type="caution">
    <text evidence="3">The sequence shown here is derived from an EMBL/GenBank/DDBJ whole genome shotgun (WGS) entry which is preliminary data.</text>
</comment>
<dbReference type="GO" id="GO:0015074">
    <property type="term" value="P:DNA integration"/>
    <property type="evidence" value="ECO:0007669"/>
    <property type="project" value="InterPro"/>
</dbReference>
<protein>
    <submittedName>
        <fullName evidence="3">Transposon Tn7 transposition protein TnsB</fullName>
    </submittedName>
</protein>
<sequence length="819" mass="92304">MPADALPDDLRPGPPGPVFLDLPLQIRVGETYEFPDGLFRFCQQRPNGILLFQREGTALDKPITIGMFSELLDRAEVRRIDFFPSRRHVAKDSEFGPHEEDTPDCARARTLQFYVRMWDKQKGAQLGTKWLKSFIARLRTHAIAKGLDHDFSASTLFRAIKECGAPDCRPLRAFRSSRGRGPRSRLAPRILELIARTVEEYWSDRTCDYNDAYGVFRQLLREENARRQAEGREPLKGPRRMETIRRRITAATSHENWARKYSKKEADEKFKGCRQGVSAERPLQLAIMDSTTADTWTVIDTETFIPLGRPTITVCIDVYTRMILGHLVSFEPPSLFSALLVLKRVNRPKAYIRKVFSHIQGTSDAWGCPEAILVDHGLEFTSPSFQDALADAGIEVIWAPVKTPQYKAIGERFFGTLNTMLLHKLQGGVPYDPKTMRQVGLDPKADAIITLGDLDALLHEMIILYQGKPHEGLGAVPARVWREGIERHGRRFIADIRQLDAMIGRVDEAVLTRRGIRFKRMVFHDTDLTTRLLADMAPGESKRTQSRRLLSSARVKVKIKYNPADCSSIQVWNHAGKPTPHYVSLPNRARKFSQGLSFWQAAQIFAVNAEKNLQDEDEMWAARDRLRQRWMSIAGQLPLRETRDARRGLAQSMGTYGEADTLPEEPIRHKNVLHGTIHPDGRIEHDPALIPMKVPASTAPTTASGPPASGPAGRRSRRRPRRASARRRRRRRKSASTTPSARARPGTPPRSRSRRSTRASRAAPPSPKSCSATSTGTRTSSPRPQAPAYPEYRDDPRRTDGTARPVPQHPHPAPADEAG</sequence>
<feature type="compositionally biased region" description="Low complexity" evidence="1">
    <location>
        <begin position="759"/>
        <end position="781"/>
    </location>
</feature>